<dbReference type="SUPFAM" id="SSF48179">
    <property type="entry name" value="6-phosphogluconate dehydrogenase C-terminal domain-like"/>
    <property type="match status" value="2"/>
</dbReference>
<dbReference type="GO" id="GO:0051287">
    <property type="term" value="F:NAD binding"/>
    <property type="evidence" value="ECO:0007669"/>
    <property type="project" value="InterPro"/>
</dbReference>
<dbReference type="InterPro" id="IPR002204">
    <property type="entry name" value="3-OH-isobutyrate_DH-rel_CS"/>
</dbReference>
<name>Q2KEY5_PYRO7</name>
<dbReference type="EMBL" id="CM000230">
    <property type="protein sequence ID" value="EAQ71494.1"/>
    <property type="molecule type" value="Genomic_DNA"/>
</dbReference>
<sequence length="558" mass="58492">MAAKEPISFIGLGAMGFGMATHLIKEGYSVTGFDVWGPTLDRFKAAGGSAASTPAQAVADKPFCVCMVATAQQAQAVLIDGPDAAVPALPQGAVLMLCSTVPCQYAQALDQQLRDMGRGDILFVDCPVSGGAIRAADGTLSIMAGASDEAIAKGRDILQAMSDPAKLYIVAGGVGAGSNMKMCHQVLAANQILSASEAMGFAAHLGLDLAKARDAILASDGKSWMFENRVPRILHPEHKPVASALTIILKDTSIITSEARRRRFATPMTSAAEQAYFVGLGLGYGPDDDAGMLRVYTQGVGKVGPVQGAAETDEAKVALVLALLEGIHLCSAAETLAFADFVKLDLDQVFELCTNAAGGSRMLDRFGPGILAAFKSGVAAKGWETEAGVYDVTAAADRLQAAVDEAQRLKMPLFLGTQALNLLRTATRSLDGKASAGAVVKIPGFRAGTSSSSLATVPEYLPSHNTAAAMEGFFAIVHLCRIISYLKDWLSGDGCSSDPGDATQPSICGAQGSERDKKQNDPGRSRTCSLLMTEFNRSQTRYHYATGPLKKRLICQTM</sequence>
<accession>Q2KEY5</accession>
<feature type="domain" description="3-hydroxyisobutyrate dehydrogenase-like NAD-binding" evidence="3">
    <location>
        <begin position="175"/>
        <end position="296"/>
    </location>
</feature>
<evidence type="ECO:0000256" key="1">
    <source>
        <dbReference type="SAM" id="MobiDB-lite"/>
    </source>
</evidence>
<feature type="domain" description="6-phosphogluconate dehydrogenase NADP-binding" evidence="2">
    <location>
        <begin position="7"/>
        <end position="163"/>
    </location>
</feature>
<organism evidence="4">
    <name type="scientific">Pyricularia oryzae (strain 70-15 / ATCC MYA-4617 / FGSC 8958)</name>
    <name type="common">Rice blast fungus</name>
    <name type="synonym">Magnaporthe oryzae</name>
    <dbReference type="NCBI Taxonomy" id="242507"/>
    <lineage>
        <taxon>Eukaryota</taxon>
        <taxon>Fungi</taxon>
        <taxon>Dikarya</taxon>
        <taxon>Ascomycota</taxon>
        <taxon>Pezizomycotina</taxon>
        <taxon>Sordariomycetes</taxon>
        <taxon>Sordariomycetidae</taxon>
        <taxon>Magnaporthales</taxon>
        <taxon>Pyriculariaceae</taxon>
        <taxon>Pyricularia</taxon>
    </lineage>
</organism>
<dbReference type="Pfam" id="PF14833">
    <property type="entry name" value="NAD_binding_11"/>
    <property type="match status" value="2"/>
</dbReference>
<feature type="compositionally biased region" description="Basic and acidic residues" evidence="1">
    <location>
        <begin position="513"/>
        <end position="524"/>
    </location>
</feature>
<dbReference type="GO" id="GO:0050661">
    <property type="term" value="F:NADP binding"/>
    <property type="evidence" value="ECO:0007669"/>
    <property type="project" value="InterPro"/>
</dbReference>
<dbReference type="PANTHER" id="PTHR43060">
    <property type="entry name" value="3-HYDROXYISOBUTYRATE DEHYDROGENASE-LIKE 1, MITOCHONDRIAL-RELATED"/>
    <property type="match status" value="1"/>
</dbReference>
<feature type="domain" description="3-hydroxyisobutyrate dehydrogenase-like NAD-binding" evidence="3">
    <location>
        <begin position="320"/>
        <end position="441"/>
    </location>
</feature>
<dbReference type="SUPFAM" id="SSF51735">
    <property type="entry name" value="NAD(P)-binding Rossmann-fold domains"/>
    <property type="match status" value="1"/>
</dbReference>
<dbReference type="Pfam" id="PF03446">
    <property type="entry name" value="NAD_binding_2"/>
    <property type="match status" value="1"/>
</dbReference>
<gene>
    <name evidence="4" type="ORF">MGCH7_ch7g901</name>
</gene>
<dbReference type="PROSITE" id="PS00895">
    <property type="entry name" value="3_HYDROXYISOBUT_DH"/>
    <property type="match status" value="1"/>
</dbReference>
<dbReference type="GO" id="GO:0016491">
    <property type="term" value="F:oxidoreductase activity"/>
    <property type="evidence" value="ECO:0007669"/>
    <property type="project" value="InterPro"/>
</dbReference>
<dbReference type="Gene3D" id="3.40.50.720">
    <property type="entry name" value="NAD(P)-binding Rossmann-like Domain"/>
    <property type="match status" value="1"/>
</dbReference>
<dbReference type="InterPro" id="IPR013328">
    <property type="entry name" value="6PGD_dom2"/>
</dbReference>
<protein>
    <recommendedName>
        <fullName evidence="5">Oxidoreductase</fullName>
    </recommendedName>
</protein>
<proteinExistence type="predicted"/>
<evidence type="ECO:0000313" key="4">
    <source>
        <dbReference type="EMBL" id="EAQ71494.1"/>
    </source>
</evidence>
<evidence type="ECO:0008006" key="5">
    <source>
        <dbReference type="Google" id="ProtNLM"/>
    </source>
</evidence>
<dbReference type="Gene3D" id="1.10.1040.10">
    <property type="entry name" value="N-(1-d-carboxylethyl)-l-norvaline Dehydrogenase, domain 2"/>
    <property type="match status" value="2"/>
</dbReference>
<dbReference type="InterPro" id="IPR036291">
    <property type="entry name" value="NAD(P)-bd_dom_sf"/>
</dbReference>
<dbReference type="AlphaFoldDB" id="Q2KEY5"/>
<feature type="region of interest" description="Disordered" evidence="1">
    <location>
        <begin position="501"/>
        <end position="526"/>
    </location>
</feature>
<evidence type="ECO:0000259" key="3">
    <source>
        <dbReference type="Pfam" id="PF14833"/>
    </source>
</evidence>
<dbReference type="InterPro" id="IPR008927">
    <property type="entry name" value="6-PGluconate_DH-like_C_sf"/>
</dbReference>
<reference evidence="4" key="1">
    <citation type="submission" date="2005-01" db="EMBL/GenBank/DDBJ databases">
        <title>The sequence of Magnaporthe grisea chromosome 7.</title>
        <authorList>
            <person name="Thon M.R."/>
            <person name="Pan H."/>
            <person name="Diener A."/>
            <person name="Papalas J."/>
            <person name="Taro A."/>
            <person name="Mitchell T."/>
            <person name="Dean R.A."/>
        </authorList>
    </citation>
    <scope>NUCLEOTIDE SEQUENCE</scope>
    <source>
        <strain evidence="4">70-15</strain>
    </source>
</reference>
<evidence type="ECO:0000259" key="2">
    <source>
        <dbReference type="Pfam" id="PF03446"/>
    </source>
</evidence>
<dbReference type="InterPro" id="IPR029154">
    <property type="entry name" value="HIBADH-like_NADP-bd"/>
</dbReference>
<dbReference type="PANTHER" id="PTHR43060:SF17">
    <property type="entry name" value="L-THREONATE DEHYDROGENASE"/>
    <property type="match status" value="1"/>
</dbReference>
<dbReference type="InterPro" id="IPR006115">
    <property type="entry name" value="6PGDH_NADP-bd"/>
</dbReference>